<dbReference type="OrthoDB" id="40317at10239"/>
<dbReference type="RefSeq" id="NP_048675.1">
    <property type="nucleotide sequence ID" value="NC_000852.5"/>
</dbReference>
<organismHost>
    <name type="scientific">Chlorella</name>
    <dbReference type="NCBI Taxonomy" id="3071"/>
</organismHost>
<accession>Q84633</accession>
<sequence>MYVVCAAKVTPICSGLPFHIKGFAFVPLSLYDHITFEFTIRAHIHRMVKLLSIPPVGMGLGFVAAGENPSLSPATSNRGLPRWL</sequence>
<proteinExistence type="predicted"/>
<reference evidence="1 2" key="5">
    <citation type="journal article" date="1997" name="Virology">
        <title>Analysis of 74 kb of DNA located at the right end of the 330-kb chlorella virus PBCV-1 genome.</title>
        <authorList>
            <person name="Li Y."/>
            <person name="Lu Z."/>
            <person name="Sun L."/>
            <person name="Ropp S."/>
            <person name="Kutish G.F."/>
            <person name="Rock D.L."/>
            <person name="Van Etten J.L."/>
        </authorList>
    </citation>
    <scope>NUCLEOTIDE SEQUENCE [LARGE SCALE GENOMIC DNA]</scope>
</reference>
<reference evidence="1 2" key="8">
    <citation type="journal article" date="2010" name="J. Virol.">
        <title>Microarray analysis of Paramecium bursaria chlorella virus 1 transcription.</title>
        <authorList>
            <person name="Yanai-Balser G.M."/>
            <person name="Duncan G.A."/>
            <person name="Eudy J.D."/>
            <person name="Wang D."/>
            <person name="Li X."/>
            <person name="Agarkova I.V."/>
            <person name="Dunigan D.D."/>
            <person name="Van Etten J.L."/>
        </authorList>
    </citation>
    <scope>NUCLEOTIDE SEQUENCE [LARGE SCALE GENOMIC DNA]</scope>
</reference>
<reference evidence="1 2" key="7">
    <citation type="journal article" date="2000" name="Virology">
        <title>Characterization of a beta-1,3-glucanase encoded by chlorella virus PBCV-1.</title>
        <authorList>
            <person name="Sun L."/>
            <person name="Gurnon J.R."/>
            <person name="Adams B.J."/>
            <person name="Graves M.V."/>
            <person name="Van Etten J.L."/>
        </authorList>
    </citation>
    <scope>NUCLEOTIDE SEQUENCE [LARGE SCALE GENOMIC DNA]</scope>
</reference>
<evidence type="ECO:0000313" key="2">
    <source>
        <dbReference type="Proteomes" id="UP000000862"/>
    </source>
</evidence>
<dbReference type="Proteomes" id="UP000000862">
    <property type="component" value="Segment"/>
</dbReference>
<reference evidence="1 2" key="2">
    <citation type="journal article" date="1995" name="Virology">
        <title>Analysis of 43 kb of the Chlorella virus PBCV-1 330-kb genome: map positions 45 to 88.</title>
        <authorList>
            <person name="Li Y."/>
            <person name="Lu Z."/>
            <person name="Burbank D.E."/>
            <person name="Kutish G.F."/>
            <person name="Rock D.L."/>
            <person name="Van Etten J.L."/>
        </authorList>
    </citation>
    <scope>NUCLEOTIDE SEQUENCE [LARGE SCALE GENOMIC DNA]</scope>
</reference>
<dbReference type="PIR" id="T17818">
    <property type="entry name" value="T17818"/>
</dbReference>
<reference evidence="1 2" key="3">
    <citation type="journal article" date="1996" name="Virology">
        <title>Analysis of 94 kb of the chlorella virus PBCV-1 330-kb genome: map positions 88 to 182.</title>
        <authorList>
            <person name="Lu Z."/>
            <person name="Li Y."/>
            <person name="Que Q."/>
            <person name="Kutish G.F."/>
            <person name="Rock D.L."/>
            <person name="Van Etten J.L."/>
        </authorList>
    </citation>
    <scope>NUCLEOTIDE SEQUENCE [LARGE SCALE GENOMIC DNA]</scope>
</reference>
<reference evidence="1 2" key="1">
    <citation type="journal article" date="1995" name="Virology">
        <title>Analysis of 45 kb of DNA located at the left end of the chlorella virus PBCV-1 genome.</title>
        <authorList>
            <person name="Lu Z."/>
            <person name="Li Y."/>
            <person name="Zhang Y."/>
            <person name="Kutish G.F."/>
            <person name="Rock D.L."/>
            <person name="Van Etten J.L."/>
        </authorList>
    </citation>
    <scope>NUCLEOTIDE SEQUENCE [LARGE SCALE GENOMIC DNA]</scope>
</reference>
<gene>
    <name evidence="1" type="primary">a319L</name>
</gene>
<reference evidence="1 2" key="6">
    <citation type="journal article" date="1999" name="Virology">
        <title>Chlorella virus PBCV-1 encodes a functional homospermidine synthase.</title>
        <authorList>
            <person name="Kaiser A."/>
            <person name="Vollmert M."/>
            <person name="Tholl D."/>
            <person name="Graves M.V."/>
            <person name="Gurnon J.R."/>
            <person name="Xing W."/>
            <person name="Lisec A.D."/>
            <person name="Nickerson K.W."/>
            <person name="Van Etten J.L."/>
        </authorList>
    </citation>
    <scope>NUCLEOTIDE SEQUENCE [LARGE SCALE GENOMIC DNA]</scope>
</reference>
<dbReference type="KEGG" id="vg:918405"/>
<organism evidence="1 2">
    <name type="scientific">Paramecium bursaria Chlorella virus 1</name>
    <name type="common">PBCV-1</name>
    <dbReference type="NCBI Taxonomy" id="10506"/>
    <lineage>
        <taxon>Viruses</taxon>
        <taxon>Varidnaviria</taxon>
        <taxon>Bamfordvirae</taxon>
        <taxon>Nucleocytoviricota</taxon>
        <taxon>Megaviricetes</taxon>
        <taxon>Algavirales</taxon>
        <taxon>Phycodnaviridae</taxon>
        <taxon>Chlorovirus</taxon>
        <taxon>Chlorovirus vanettense</taxon>
    </lineage>
</organism>
<keyword evidence="2" id="KW-1185">Reference proteome</keyword>
<dbReference type="EMBL" id="JF411744">
    <property type="protein sequence ID" value="AAC96687.1"/>
    <property type="molecule type" value="Genomic_DNA"/>
</dbReference>
<name>Q84633_PBCV1</name>
<reference evidence="1 2" key="4">
    <citation type="journal article" date="1996" name="Virology">
        <title>Analysis of 76 kb of the chlorella virus PBCV-1 330-kb genome: map positions 182 to 258.</title>
        <authorList>
            <person name="Kutish G.F."/>
            <person name="Li Y."/>
            <person name="Lu Z."/>
            <person name="Furuta M."/>
            <person name="Rock D.L."/>
            <person name="Van Etten J.L."/>
        </authorList>
    </citation>
    <scope>NUCLEOTIDE SEQUENCE [LARGE SCALE GENOMIC DNA]</scope>
</reference>
<dbReference type="GeneID" id="918405"/>
<protein>
    <submittedName>
        <fullName evidence="1">Uncharacterized protein</fullName>
    </submittedName>
</protein>
<evidence type="ECO:0000313" key="1">
    <source>
        <dbReference type="EMBL" id="AAC96687.1"/>
    </source>
</evidence>